<protein>
    <submittedName>
        <fullName evidence="1">Uncharacterized protein</fullName>
    </submittedName>
</protein>
<gene>
    <name evidence="1" type="ORF">SAMN04488074_108220</name>
</gene>
<evidence type="ECO:0000313" key="1">
    <source>
        <dbReference type="EMBL" id="SDL00416.1"/>
    </source>
</evidence>
<proteinExistence type="predicted"/>
<evidence type="ECO:0000313" key="2">
    <source>
        <dbReference type="Proteomes" id="UP000199682"/>
    </source>
</evidence>
<accession>A0A1G9GID4</accession>
<name>A0A1G9GID4_9PSEU</name>
<sequence>MTENSITVSTVETIALDNQVHDITLLRIVEEQISKLTSLRNTLRGTVKDRLGDREFGTVNGVPVVRWSNELRVTISPKLLRARHPEVARECEEIAPVRKFWLLDAA</sequence>
<dbReference type="RefSeq" id="WP_090007330.1">
    <property type="nucleotide sequence ID" value="NZ_FNET01000008.1"/>
</dbReference>
<dbReference type="Proteomes" id="UP000199682">
    <property type="component" value="Unassembled WGS sequence"/>
</dbReference>
<reference evidence="2" key="1">
    <citation type="submission" date="2016-10" db="EMBL/GenBank/DDBJ databases">
        <authorList>
            <person name="Varghese N."/>
            <person name="Submissions S."/>
        </authorList>
    </citation>
    <scope>NUCLEOTIDE SEQUENCE [LARGE SCALE GENOMIC DNA]</scope>
    <source>
        <strain evidence="2">DSM 44796</strain>
    </source>
</reference>
<dbReference type="AlphaFoldDB" id="A0A1G9GID4"/>
<organism evidence="1 2">
    <name type="scientific">Lentzea albidocapillata subsp. violacea</name>
    <dbReference type="NCBI Taxonomy" id="128104"/>
    <lineage>
        <taxon>Bacteria</taxon>
        <taxon>Bacillati</taxon>
        <taxon>Actinomycetota</taxon>
        <taxon>Actinomycetes</taxon>
        <taxon>Pseudonocardiales</taxon>
        <taxon>Pseudonocardiaceae</taxon>
        <taxon>Lentzea</taxon>
    </lineage>
</organism>
<dbReference type="EMBL" id="FNET01000008">
    <property type="protein sequence ID" value="SDL00416.1"/>
    <property type="molecule type" value="Genomic_DNA"/>
</dbReference>